<feature type="transmembrane region" description="Helical" evidence="1">
    <location>
        <begin position="20"/>
        <end position="45"/>
    </location>
</feature>
<gene>
    <name evidence="3" type="ORF">SLS60_000676</name>
</gene>
<evidence type="ECO:0000256" key="1">
    <source>
        <dbReference type="SAM" id="Phobius"/>
    </source>
</evidence>
<keyword evidence="1" id="KW-1133">Transmembrane helix</keyword>
<sequence>MHFIGNRAIILGEGQSEIQLYYNATYTTVSAILPIVVIFLGLLVADRFYKNNKNVTTRYVALLVCGVMCGASVTEMHYLGNQGTTDYRLKPVPKYIIGAAAIAIGACLIAFSLFFHWSGHWMNNIWRRTVVAVLGE</sequence>
<proteinExistence type="predicted"/>
<dbReference type="PANTHER" id="PTHR35152">
    <property type="entry name" value="DOMAIN SIGNALLING PROTEIN, PUTATIVE (AFU_ORTHOLOGUE AFUA_5G11310)-RELATED"/>
    <property type="match status" value="1"/>
</dbReference>
<reference evidence="3 4" key="1">
    <citation type="submission" date="2024-02" db="EMBL/GenBank/DDBJ databases">
        <title>De novo assembly and annotation of 12 fungi associated with fruit tree decline syndrome in Ontario, Canada.</title>
        <authorList>
            <person name="Sulman M."/>
            <person name="Ellouze W."/>
            <person name="Ilyukhin E."/>
        </authorList>
    </citation>
    <scope>NUCLEOTIDE SEQUENCE [LARGE SCALE GENOMIC DNA]</scope>
    <source>
        <strain evidence="3 4">M42-189</strain>
    </source>
</reference>
<dbReference type="Pfam" id="PF03707">
    <property type="entry name" value="MHYT"/>
    <property type="match status" value="1"/>
</dbReference>
<evidence type="ECO:0000259" key="2">
    <source>
        <dbReference type="Pfam" id="PF03707"/>
    </source>
</evidence>
<feature type="transmembrane region" description="Helical" evidence="1">
    <location>
        <begin position="57"/>
        <end position="75"/>
    </location>
</feature>
<keyword evidence="4" id="KW-1185">Reference proteome</keyword>
<dbReference type="InterPro" id="IPR005330">
    <property type="entry name" value="MHYT_dom"/>
</dbReference>
<keyword evidence="1" id="KW-0812">Transmembrane</keyword>
<feature type="transmembrane region" description="Helical" evidence="1">
    <location>
        <begin position="95"/>
        <end position="117"/>
    </location>
</feature>
<dbReference type="Proteomes" id="UP001521785">
    <property type="component" value="Unassembled WGS sequence"/>
</dbReference>
<organism evidence="3 4">
    <name type="scientific">Paraconiothyrium brasiliense</name>
    <dbReference type="NCBI Taxonomy" id="300254"/>
    <lineage>
        <taxon>Eukaryota</taxon>
        <taxon>Fungi</taxon>
        <taxon>Dikarya</taxon>
        <taxon>Ascomycota</taxon>
        <taxon>Pezizomycotina</taxon>
        <taxon>Dothideomycetes</taxon>
        <taxon>Pleosporomycetidae</taxon>
        <taxon>Pleosporales</taxon>
        <taxon>Massarineae</taxon>
        <taxon>Didymosphaeriaceae</taxon>
        <taxon>Paraconiothyrium</taxon>
    </lineage>
</organism>
<comment type="caution">
    <text evidence="3">The sequence shown here is derived from an EMBL/GenBank/DDBJ whole genome shotgun (WGS) entry which is preliminary data.</text>
</comment>
<dbReference type="EMBL" id="JAKJXO020000001">
    <property type="protein sequence ID" value="KAL1612449.1"/>
    <property type="molecule type" value="Genomic_DNA"/>
</dbReference>
<feature type="domain" description="MHYT" evidence="2">
    <location>
        <begin position="1"/>
        <end position="45"/>
    </location>
</feature>
<keyword evidence="1" id="KW-0472">Membrane</keyword>
<accession>A0ABR3S811</accession>
<evidence type="ECO:0000313" key="4">
    <source>
        <dbReference type="Proteomes" id="UP001521785"/>
    </source>
</evidence>
<evidence type="ECO:0000313" key="3">
    <source>
        <dbReference type="EMBL" id="KAL1612449.1"/>
    </source>
</evidence>
<dbReference type="PANTHER" id="PTHR35152:SF1">
    <property type="entry name" value="DOMAIN SIGNALLING PROTEIN, PUTATIVE (AFU_ORTHOLOGUE AFUA_5G11310)-RELATED"/>
    <property type="match status" value="1"/>
</dbReference>
<protein>
    <recommendedName>
        <fullName evidence="2">MHYT domain-containing protein</fullName>
    </recommendedName>
</protein>
<name>A0ABR3S811_9PLEO</name>